<feature type="domain" description="Ig-like" evidence="13">
    <location>
        <begin position="4960"/>
        <end position="5051"/>
    </location>
</feature>
<dbReference type="SMART" id="SM00408">
    <property type="entry name" value="IGc2"/>
    <property type="match status" value="44"/>
</dbReference>
<feature type="domain" description="Ig-like" evidence="13">
    <location>
        <begin position="2693"/>
        <end position="2783"/>
    </location>
</feature>
<evidence type="ECO:0000313" key="16">
    <source>
        <dbReference type="Proteomes" id="UP001432322"/>
    </source>
</evidence>
<dbReference type="FunFam" id="2.60.40.10:FF:000344">
    <property type="entry name" value="Muscle M-line assembly protein unc-89"/>
    <property type="match status" value="3"/>
</dbReference>
<feature type="domain" description="Ig-like" evidence="13">
    <location>
        <begin position="724"/>
        <end position="812"/>
    </location>
</feature>
<dbReference type="SMART" id="SM00060">
    <property type="entry name" value="FN3"/>
    <property type="match status" value="2"/>
</dbReference>
<dbReference type="SUPFAM" id="SSF48065">
    <property type="entry name" value="DBL homology domain (DH-domain)"/>
    <property type="match status" value="1"/>
</dbReference>
<feature type="compositionally biased region" description="Low complexity" evidence="10">
    <location>
        <begin position="494"/>
        <end position="508"/>
    </location>
</feature>
<dbReference type="Pfam" id="PF00621">
    <property type="entry name" value="RhoGEF"/>
    <property type="match status" value="1"/>
</dbReference>
<feature type="domain" description="Ig-like" evidence="13">
    <location>
        <begin position="1965"/>
        <end position="2054"/>
    </location>
</feature>
<feature type="domain" description="Ig-like" evidence="13">
    <location>
        <begin position="624"/>
        <end position="712"/>
    </location>
</feature>
<feature type="domain" description="Ig-like" evidence="13">
    <location>
        <begin position="922"/>
        <end position="1010"/>
    </location>
</feature>
<feature type="domain" description="Ig-like" evidence="13">
    <location>
        <begin position="2403"/>
        <end position="2493"/>
    </location>
</feature>
<comment type="caution">
    <text evidence="15">The sequence shown here is derived from an EMBL/GenBank/DDBJ whole genome shotgun (WGS) entry which is preliminary data.</text>
</comment>
<gene>
    <name evidence="15" type="ORF">PFISCL1PPCAC_18706</name>
</gene>
<dbReference type="EMBL" id="BTSY01000005">
    <property type="protein sequence ID" value="GMT27409.1"/>
    <property type="molecule type" value="Genomic_DNA"/>
</dbReference>
<dbReference type="GO" id="GO:0045214">
    <property type="term" value="P:sarcomere organization"/>
    <property type="evidence" value="ECO:0007669"/>
    <property type="project" value="UniProtKB-ARBA"/>
</dbReference>
<reference evidence="15" key="1">
    <citation type="submission" date="2023-10" db="EMBL/GenBank/DDBJ databases">
        <title>Genome assembly of Pristionchus species.</title>
        <authorList>
            <person name="Yoshida K."/>
            <person name="Sommer R.J."/>
        </authorList>
    </citation>
    <scope>NUCLEOTIDE SEQUENCE</scope>
    <source>
        <strain evidence="15">RS5133</strain>
    </source>
</reference>
<dbReference type="SUPFAM" id="SSF50044">
    <property type="entry name" value="SH3-domain"/>
    <property type="match status" value="1"/>
</dbReference>
<dbReference type="PANTHER" id="PTHR47633">
    <property type="entry name" value="IMMUNOGLOBULIN"/>
    <property type="match status" value="1"/>
</dbReference>
<feature type="domain" description="Ig-like" evidence="13">
    <location>
        <begin position="4390"/>
        <end position="4478"/>
    </location>
</feature>
<dbReference type="FunFam" id="2.60.40.10:FF:001436">
    <property type="entry name" value="Muscle M-line assembly protein unc-89"/>
    <property type="match status" value="1"/>
</dbReference>
<feature type="region of interest" description="Disordered" evidence="10">
    <location>
        <begin position="2573"/>
        <end position="2610"/>
    </location>
</feature>
<evidence type="ECO:0000259" key="13">
    <source>
        <dbReference type="PROSITE" id="PS50835"/>
    </source>
</evidence>
<accession>A0AAV5W616</accession>
<dbReference type="InterPro" id="IPR007110">
    <property type="entry name" value="Ig-like_dom"/>
</dbReference>
<dbReference type="PROSITE" id="PS50002">
    <property type="entry name" value="SH3"/>
    <property type="match status" value="1"/>
</dbReference>
<dbReference type="SUPFAM" id="SSF50729">
    <property type="entry name" value="PH domain-like"/>
    <property type="match status" value="1"/>
</dbReference>
<keyword evidence="3 9" id="KW-0728">SH3 domain</keyword>
<feature type="domain" description="Ig-like" evidence="13">
    <location>
        <begin position="4202"/>
        <end position="4289"/>
    </location>
</feature>
<evidence type="ECO:0000256" key="4">
    <source>
        <dbReference type="ARBA" id="ARBA00022490"/>
    </source>
</evidence>
<feature type="compositionally biased region" description="Basic and acidic residues" evidence="10">
    <location>
        <begin position="38"/>
        <end position="50"/>
    </location>
</feature>
<feature type="compositionally biased region" description="Basic and acidic residues" evidence="10">
    <location>
        <begin position="899"/>
        <end position="909"/>
    </location>
</feature>
<feature type="domain" description="Ig-like" evidence="13">
    <location>
        <begin position="2062"/>
        <end position="2152"/>
    </location>
</feature>
<feature type="compositionally biased region" description="Basic and acidic residues" evidence="10">
    <location>
        <begin position="454"/>
        <end position="468"/>
    </location>
</feature>
<feature type="domain" description="DH" evidence="12">
    <location>
        <begin position="154"/>
        <end position="326"/>
    </location>
</feature>
<feature type="domain" description="Ig-like" evidence="13">
    <location>
        <begin position="1871"/>
        <end position="1955"/>
    </location>
</feature>
<feature type="domain" description="Ig-like" evidence="13">
    <location>
        <begin position="2200"/>
        <end position="2293"/>
    </location>
</feature>
<feature type="region of interest" description="Disordered" evidence="10">
    <location>
        <begin position="19"/>
        <end position="60"/>
    </location>
</feature>
<feature type="compositionally biased region" description="Basic and acidic residues" evidence="10">
    <location>
        <begin position="3881"/>
        <end position="3898"/>
    </location>
</feature>
<feature type="domain" description="Ig-like" evidence="13">
    <location>
        <begin position="5626"/>
        <end position="5715"/>
    </location>
</feature>
<dbReference type="SUPFAM" id="SSF48726">
    <property type="entry name" value="Immunoglobulin"/>
    <property type="match status" value="51"/>
</dbReference>
<dbReference type="FunFam" id="2.60.40.10:FF:000080">
    <property type="entry name" value="Myosin light chain kinase, smooth muscle"/>
    <property type="match status" value="2"/>
</dbReference>
<name>A0AAV5W616_9BILA</name>
<evidence type="ECO:0000256" key="5">
    <source>
        <dbReference type="ARBA" id="ARBA00022737"/>
    </source>
</evidence>
<feature type="compositionally biased region" description="Acidic residues" evidence="10">
    <location>
        <begin position="2160"/>
        <end position="2178"/>
    </location>
</feature>
<keyword evidence="8" id="KW-0393">Immunoglobulin domain</keyword>
<feature type="domain" description="Ig-like" evidence="13">
    <location>
        <begin position="5068"/>
        <end position="5158"/>
    </location>
</feature>
<evidence type="ECO:0000256" key="10">
    <source>
        <dbReference type="SAM" id="MobiDB-lite"/>
    </source>
</evidence>
<evidence type="ECO:0000256" key="8">
    <source>
        <dbReference type="ARBA" id="ARBA00023319"/>
    </source>
</evidence>
<evidence type="ECO:0000256" key="7">
    <source>
        <dbReference type="ARBA" id="ARBA00023179"/>
    </source>
</evidence>
<keyword evidence="7" id="KW-0514">Muscle protein</keyword>
<feature type="domain" description="SH3" evidence="11">
    <location>
        <begin position="64"/>
        <end position="128"/>
    </location>
</feature>
<dbReference type="InterPro" id="IPR036028">
    <property type="entry name" value="SH3-like_dom_sf"/>
</dbReference>
<dbReference type="GO" id="GO:0045989">
    <property type="term" value="P:positive regulation of striated muscle contraction"/>
    <property type="evidence" value="ECO:0007669"/>
    <property type="project" value="UniProtKB-ARBA"/>
</dbReference>
<dbReference type="InterPro" id="IPR013783">
    <property type="entry name" value="Ig-like_fold"/>
</dbReference>
<keyword evidence="4" id="KW-0963">Cytoplasm</keyword>
<comment type="similarity">
    <text evidence="2">Belongs to the protein kinase superfamily. CAMK Ser/Thr protein kinase family.</text>
</comment>
<feature type="region of interest" description="Disordered" evidence="10">
    <location>
        <begin position="3565"/>
        <end position="3589"/>
    </location>
</feature>
<feature type="domain" description="Ig-like" evidence="13">
    <location>
        <begin position="1772"/>
        <end position="1869"/>
    </location>
</feature>
<dbReference type="InterPro" id="IPR003598">
    <property type="entry name" value="Ig_sub2"/>
</dbReference>
<dbReference type="SMART" id="SM00406">
    <property type="entry name" value="IGv"/>
    <property type="match status" value="4"/>
</dbReference>
<feature type="non-terminal residue" evidence="15">
    <location>
        <position position="1"/>
    </location>
</feature>
<dbReference type="SUPFAM" id="SSF49265">
    <property type="entry name" value="Fibronectin type III"/>
    <property type="match status" value="1"/>
</dbReference>
<evidence type="ECO:0000259" key="11">
    <source>
        <dbReference type="PROSITE" id="PS50002"/>
    </source>
</evidence>
<dbReference type="Gene3D" id="2.60.40.10">
    <property type="entry name" value="Immunoglobulins"/>
    <property type="match status" value="52"/>
</dbReference>
<feature type="domain" description="Ig-like" evidence="13">
    <location>
        <begin position="3791"/>
        <end position="3876"/>
    </location>
</feature>
<feature type="region of interest" description="Disordered" evidence="10">
    <location>
        <begin position="429"/>
        <end position="508"/>
    </location>
</feature>
<dbReference type="FunFam" id="2.60.40.10:FF:000345">
    <property type="entry name" value="Muscle M-line assembly protein unc-89"/>
    <property type="match status" value="7"/>
</dbReference>
<keyword evidence="5" id="KW-0677">Repeat</keyword>
<feature type="domain" description="Ig-like" evidence="13">
    <location>
        <begin position="3897"/>
        <end position="3982"/>
    </location>
</feature>
<dbReference type="Pfam" id="PF22697">
    <property type="entry name" value="SOS1_NGEF_PH"/>
    <property type="match status" value="1"/>
</dbReference>
<dbReference type="SMART" id="SM00326">
    <property type="entry name" value="SH3"/>
    <property type="match status" value="1"/>
</dbReference>
<feature type="domain" description="Ig-like" evidence="13">
    <location>
        <begin position="3209"/>
        <end position="3300"/>
    </location>
</feature>
<evidence type="ECO:0000259" key="12">
    <source>
        <dbReference type="PROSITE" id="PS50010"/>
    </source>
</evidence>
<feature type="domain" description="Ig-like" evidence="13">
    <location>
        <begin position="5514"/>
        <end position="5606"/>
    </location>
</feature>
<feature type="compositionally biased region" description="Basic and acidic residues" evidence="10">
    <location>
        <begin position="4093"/>
        <end position="4111"/>
    </location>
</feature>
<dbReference type="Gene3D" id="2.30.30.40">
    <property type="entry name" value="SH3 Domains"/>
    <property type="match status" value="1"/>
</dbReference>
<feature type="compositionally biased region" description="Low complexity" evidence="10">
    <location>
        <begin position="5837"/>
        <end position="5858"/>
    </location>
</feature>
<dbReference type="Gene3D" id="1.20.900.10">
    <property type="entry name" value="Dbl homology (DH) domain"/>
    <property type="match status" value="1"/>
</dbReference>
<feature type="domain" description="Ig-like" evidence="13">
    <location>
        <begin position="4482"/>
        <end position="4573"/>
    </location>
</feature>
<feature type="region of interest" description="Disordered" evidence="10">
    <location>
        <begin position="899"/>
        <end position="920"/>
    </location>
</feature>
<dbReference type="FunFam" id="2.60.40.10:FF:001409">
    <property type="entry name" value="Muscle M-line assembly protein unc-89"/>
    <property type="match status" value="1"/>
</dbReference>
<dbReference type="FunFam" id="2.60.40.10:FF:000425">
    <property type="entry name" value="Myosin light chain kinase"/>
    <property type="match status" value="4"/>
</dbReference>
<dbReference type="Pfam" id="PF00041">
    <property type="entry name" value="fn3"/>
    <property type="match status" value="1"/>
</dbReference>
<dbReference type="PROSITE" id="PS50853">
    <property type="entry name" value="FN3"/>
    <property type="match status" value="1"/>
</dbReference>
<dbReference type="SMART" id="SM00325">
    <property type="entry name" value="RhoGEF"/>
    <property type="match status" value="1"/>
</dbReference>
<evidence type="ECO:0000259" key="14">
    <source>
        <dbReference type="PROSITE" id="PS50853"/>
    </source>
</evidence>
<evidence type="ECO:0000313" key="15">
    <source>
        <dbReference type="EMBL" id="GMT27409.1"/>
    </source>
</evidence>
<dbReference type="CDD" id="cd00096">
    <property type="entry name" value="Ig"/>
    <property type="match status" value="3"/>
</dbReference>
<dbReference type="CDD" id="cd00063">
    <property type="entry name" value="FN3"/>
    <property type="match status" value="1"/>
</dbReference>
<feature type="domain" description="Ig-like" evidence="13">
    <location>
        <begin position="2307"/>
        <end position="2395"/>
    </location>
</feature>
<keyword evidence="6" id="KW-1015">Disulfide bond</keyword>
<dbReference type="Pfam" id="PF07679">
    <property type="entry name" value="I-set"/>
    <property type="match status" value="51"/>
</dbReference>
<feature type="region of interest" description="Disordered" evidence="10">
    <location>
        <begin position="2160"/>
        <end position="2197"/>
    </location>
</feature>
<feature type="domain" description="Ig-like" evidence="13">
    <location>
        <begin position="4111"/>
        <end position="4196"/>
    </location>
</feature>
<dbReference type="InterPro" id="IPR003961">
    <property type="entry name" value="FN3_dom"/>
</dbReference>
<sequence>SLQVPIPILFFSSPWRVDVKSSSTASTPPIAASRRRRTSETHTERDDRRGRSTSSEIVSGSDTRSLPVFIAIQDYTPDIAAVDEIPLEQGQIVEVLDNKNPIRWLVRTKARPPACGWVPGSYFESPAEYYKQRRQTREIEGTAKLTEEQEALLKRDQVYHDLLRSEEQFVSVLRSAVDDFIKVLDDAGVPDSVKALRDKLAINIAELYNFHANVMLKGLQYYSDDPGKVGQTFVRLEKDFDTHVAFYQQLPETMKILGERDDVKAFFQEFVKYSSRAHTSTKSMQKALELTLSVPQRASDLEFLKDVQLFDGDVEKMGRLIRHELFHVYEEFSPTPEERYVFLFPKKMVLTQRVEEGGRTVYKHGTTIRLDKYAVRPHRTEDDCLEFRPHSAGLPSFRMRPKDLSTSDVTYKAWMREIADLQQQLMQSDDGTTTATNTTPFGGSGSGPAGGDFEDGRSEFSEYSESGHSRKSSIFPGPEEGPPRKKIKSPPAISPTGSSTSIYSGGSSSIDWTTTGTTLEMQGTRVTRTQYGFRTLQESSAKMCLKVTGYPLPIITWYKDDVQLQEDERHTFYADDDGFFAMTIDPVQVSDTGRYTCMATNEYGQASTSAFFKVLKVEKEAAPPAFVGKLHDQTCTEGEVIAFECEVEGWPEPELLWMVDDQPLRPSHDFRLEYDGQKAKLEIRDAQPDDTGTYKVRITNEYGSAESTAELKVDADPDKNHVAPEFQARIEDVECAEGAEVRFKSVITGDPNPEITWMINGVALTPSEKVRMISEDGICILTIKDVTRHFDGTVTCQGQNRLGMASCEGRLKVRVPPAPPSFARPMEDKIVPEKGSATFEIDVAGWPDPAVVFFLKGRELRHGEGGVEIIGQDGYYKLSISGCSMDPHEGEVMCRASNEHGTAESRARLTVEPPEEESRSAPTFIKDIEDQTVKEGEHAVFTTSVKGSPTPNITWFVNGAPINKNSPGVIEMSSVQHDHRLVIDSASYMGTVLCRAENSVGRFETSAKLTVVAAAKPKKAPRFTEELKDRRDVEMCSAIFEVRVEAEPAAAIEWSLNGQRLTEGEFVKIREFDGSSKLEIIGLKKEQNGQLRAVARNSEGEASTVCTLTVSGKPTPPEFDQKPKSTTVTRGDKAVFEAHAVGEPEPAYAWSIDGRKVSALLVVMVRETLEGAVAETLPDNATRLTVDTNVHAHSSTVSVIAENNSGMDETGARLTIEEKPTVTRELKDQTTNRGDLAHFEAVIQHATKVEWTVGGKPVDATMQGVKISDDRFEFRLSLDTSFYSGEVRAKGVNSTGGTAESKANLIVIEPRKVTKPDFTDKLRDMDVKEGQRVEMDVIALDGENFQWTLDGKPLKDGENGVHITQNAGKSKLVIDAAKPEHSGKLAARSTNEAGTAETEARLSVAPAGFAPKITAAPDSVSIKEGADATFKITVSGEPAPRVQWSIGDKLAESIESVNSWKSGSDYFMKITRATPNEHGTVKVTAQNSCGSDASSCQLNVEKKPVKPTMEGVMQDRSVEQGEPMRWDLKLSQPDPSVKVIAENPAGAVEQTAIVQVRGRAQKPDFVQRPQNHEVVRDESVKFSAIVSGNPMPTATWFLNGVQLNNSDAIKVKPVEADTGKTSFRIMNAKLEQTGQVKCRIESAAGSVEAVAELRVDKLKEVSNRIANECLIQVPKFTTTMDDRQVNEGDTVRFQTTVEAYPEGDVEWTLNNVPVKNFDNISTTKDAATGKHTIEIKDIRTDQAGELACQATNAIGLKKQNVTLMVKMTGEAPTFAKNLEDRLVTEGDAIEMSAVLNKVKPPATVTWLKDGVEMKDNERFKTSQEGDTFKLLIDGAKMEDKCRITLRAENAFGSADCAASIGVTKGRPLAKPAFQSDIPAINLSEGDSLVVKLLITGDPAPLVKWYIGNQMVCQTPDTELTAVDGLYTMVIHGVSSDMTGMIKCTAYNKMGEVTTTGPLRVVAPVPVEFETTLCDATCREGDTLKLKAVLLGEPTPVVSWFVNGKKLEESQNIKIHAEKGTYTVTIKDITCDYSGKVVCEAVNEFGKASSEASLLVLPRGEPPDFLEWLSNVRARQGSKVVHKVVFTGDPRPVLTWFVNNKEMKDGIDGVTIRTDANTSVLTIDSFNPDTHVGEIICKAENDAGEVSCTANMATYTSDMFSESESDAQAEDAGMDDTTEISERESLPEEPPQRCPTPVMAPKFITKLKDTRAKRGHSAVFECVVPDTKGVVCKWLKDGKELELIARIRVATRTGPEGHITQELHIDDVHPEDAGKYTVVVENSAGTDVCEATLNILEALEKKPEPKAPEFIIKLQDKNVKVNENAVLECKVTGTPAPKITWFHEQEEIRSSSKYTIETIDEVQRLTVIKTEKIESGSYRCVAENEAGKAETTSRLAVFTPNIAPTFTKPLSDQTTSIGEKAIFACSVTGTPQPHVEFFCGNTRLVTSSEVAVEHDASNTHWRLVIHSTSRSSFASYRAVATNDEGSSTSEAALKEKTSAPKMEKGLKATSVKEKDTVRMEVKVAGGEPDEVKWTKDGKPVLADGRIHFEEKPDGTYALIIDDAKPEDAGNYAVEVKNPAGSDSSSAPLTVEKGKPAPKMDKGLKATSAKEKDTVRMEVTVAGGKPDEVKWTKDGKPVVADGRIRFEEKPDGTYALIIDDAKPEDAGNYAVEVKNPAGSDTSSAPLKVEAATAAPKFTKGLEPVEVKENQPLSQSVTVTGTPAPKVEWFKDGSPVLVDGVHVICKSTAEGQHSIVIDKATKKDAGAYTVKASNPVGSALSQAQFAVVKELTAPHFLQALPFETEVKQGETATLSVHVEGEEVEIKWMRDGICLVSTSSGRTHEVKQAPGKYQLVIDAVDEQDVGTYTCTATNRAGADKTVGNLKTPKYGFERIPDETTAPLFVEPLQETIVTEGETVKLTCKVNPESKPEIKWFKDGQPIAAPSSTLVDGVITLSIANASSKDVGKYRCEAVNTAGKAATEAPVMLQYGVQKYTQEEFSSGLSFTKLLSDQRVEVHGRLRFEAKLQGFSEQNVRIQWTKDGGRVPPEATICAQKDGTLTLVIDDFIAGQEGAYKCTATSLLDATTCWTEARLINPGAMRAAATGKDGPPEFVELLHSCTIEVGKTAFIRCKVTGSPRPSLKWTKDGKDIDVNRVRSDFADDGTITLSIDGVTHADSGEYRCFAENEYGSAWTEGPIVVMDIGAPRPPGEAPDFLQPVRPATVYEGETAVLEGQTCGIPAPAIKWYKNGKEIQQDDRHKIESLADGIQRLTVSRCTTSDTDEYRCEATNEYGDVWSDVTLKVNPKPAEDAVSIAGVHKAPTVLKSLQEIRIAETSKDSGEYRAEARNVAGTARTEASLKVAKMGQEEKLMSGSAPEFTKDLQPVTAKVGEPAALECRIAGVPQPEVKWFKDGDQVKPGDGVQIESLPDGTNKLKIDSAKPEDQGNYRVEATNATGATSSKAPITVTPADAGARLKLKRGLVDQTVDRGTKIALLVEVGGGRPKTVKWYRGSEQLSSSSTTKVEQISDYEYRLEVTKSELSDSGSYRVVLSTDADSVESSCTVTVRDAAAGEEAGAKPSTADQLGGPKDPLPSFKKGLHDTAVPKGQPLVLEVEVAGNPKTVKWYKNGDEVEIPNPKAKDLGNGEYALDVPNAQDEDAADYKVILSNDAGDADSSAALTVKLPAAKDEGKDDGDKKGEKPKIVQGLIPTSVNKGETATFTVKVAGPVKGVKWYKNGKEIPNPKAKDLGNGEYALEVPNAQDDDAADYKVVVSNDAGDADSSAALTDDGDKKGEKPKIVQGLVPTSVNKGETATFTVKVAGPVKAVKWYKNGKEIPNPKSKDLGNGEYALEVPNAQDEDAADYKVVLSNDAGDADSSAALTVKLPATKDEGKDDGDKKGEKPKIVQGLVPTSVNKGETATFTVKVAGPVKTVKWYKNGKEIPNPKAKDLGNGEYALDVPNAHDEDAADYKVVLSNDAGDADSSAALTVKLPTAKDEGKDDGDKKGEKPKIVQGLVPTSVNKGETATFTVKVAGPVKTVKWYKNGKEIPNPKSKDLGNGEYALDVPNAQDEDAADYKVVLSNDSGDADSSAALTVKLPAAKDEGKDDGDKKGAAEKPKIVEGLVPTSVDQGQTATFRVKVEGPVKTVKWYKNGAEIPNAKAKDLGNGVYSLELPNAQEDDGADYKVVFSNEAGDADSSAALTVKLPKPTFLKPLKDVSINEGEDAVFEVETNVRVKDVKWYRNGQEIKPDGRVEMRDKDTKYTMVIKKATKEDAGKIKIVLTNSSGTAESEASLAVKKATAGPKILKPLEDQVVAKGVSLIFEVKIAGEPIDVKWKKDGVPLSASDKIKIEKIDDQTYRLTIPSADLPDAGRYSVEASNEAGKVQSEASGEVDELPTIVKGLENGTVKEKDDHVFRVETSAPVRTVKWYKNGQEIKPDGHFALKQTGPKKAELTINKAMLEDGATYKVVLGNAAGNCDSSAALTVTKPDILKVIDGLKDVDVAEGEPIKLTAKVAGTPKSVKWYKNGAELTPKDKLKLESNPATGEYSLLIPSAAKADGAAYRLVLANENGEVATGAVAHVKVPKVSTDAPACFLTPLKDTTVAEGDILTLTAKVGGEPFPEIRWEKDGKPLSKTDRISMRQALDGTVTLRVLDVKKEDLGRYKVIAKNPLGEQASDCAVTVTDAKDEPSKPYFVIPLRSGDAPLGGKKEFAVKIRGVPKPIVEWFLNGKPIVVDGTRIKVDDMGDGNFTLTIADVREEDFGTIKCIPEADFMSMECHVDALPAADITWFKDGVELKSTDRLEIWNSTDGACRITITKFGQGDTGVYQCVAKNSYGIADTRANYNVEVPKVEEVVSKKEYAPRFNPPLDNWSGPAGKTITLACKVDAIPRASVAWYKDGLPIKNDERHTIEYAEDGNCSLTIRDLKDGDGGAYRCVASNPLGSVNCSSQVTVKSPKAEAKKEGEEPFFTKSLQDTWVDRGQTLVMKCAVKGDPFPEIKWYRNGSLLKDSERVKIETAPDGTCTCTVKEVTMADEGTYRCEAENAHGRDKTQATAHVEMALAKGDAPKLDDGQAPRFVIPLEDTTIMPGSSIELSCKVTGVPMPSVKWSKDGTVLIDDPRYEIVVDAATGVHTLRATGATTLDEGTFRCVATNESGSATTKALLTVDGFRGPTKPTGSAPAFTIKLGDTRATEGQPLKLECKVDASPLPEMVWYKDGVIVQPDERMQISLAPDGTARLLIPCCTPDDEGMYRVIATNPSGTASDKGNAYVKKLPKERDAYSARPADDQFAAGKAPKLMEPLQSVRIPEKEKLTLRCRFSGEPKLNIKWYKDGERVFPYGKLTITDSPDGWCELVVESASRQDGGCYRCVAENAFGSARTTGDAVVIAAPRKPVSATIDEALKAGKAPGFSTHLMTRRGKPGDTITFECVPYGDPFPSLKWMKDGIELCPDGVKIRAEEGPEKAQRLIITDAQFVSEGTYRCVATNEHGTASTKAECVIEGDRLAAYKASAVSDGPPEESKPRIRRGLHNMSIHQGSVVEMIVCVTGNPTPTVKWFKDGKEIQSDGPDGKRLIFIDERGNHHLVIVNMLPEDEGEYALEATNKLGSARTEGCLSVIKPRFATDSDDRGGMPFPPGFVRQLKNKHVFNKLPTIFDCLVVGHPPPEVEWFHNGKKIVPGGRIRIQRCGGGSHAIIILDTTVDDAGEYVAIAKNEHGTASSSAVLDVTIPFLDTIKFTNPEIDDVTPYLTEEFGFKKMDFAKLPTPPDRGPFIKEVTGHHLTLSWIPTKRSPPRYPQVTYVVEMRELPYKEWNLLDYNIPEPVCKVRNLELGKSYQFRVRAENIYGISDPSPASPPSSSTSRSADNSLSPSRKYSKYAGKYESPYADLNKALPSSSFKYSPSRYLGTGGKLLPTERLMAPPPPVMDKNKKIIPILDPYAERALECMHAEQYACAPWFAPGVNDKRACAENDTITIILNVNGYPDPEISWKFRGWEIDTAAPTSKYRVHTYGGTETTLTISGFGKDDAGQYQCFAKNAYGEAQQNIFVDLATHPKFIAPLSDKVVPAGQPLKLDVRVEGTPFPELKWMKDWRSIVESSRVKFVKDEGGILCSLVIQDPLWRDSGIYSCVAVNAAGQSTTSCTVTVEADEYGNPSELPILKKHRQRRAERLKAEQPPVTNGVASNGLRKVHEIYEIDEADEQ</sequence>
<feature type="domain" description="Ig-like" evidence="13">
    <location>
        <begin position="5288"/>
        <end position="5379"/>
    </location>
</feature>
<dbReference type="InterPro" id="IPR036116">
    <property type="entry name" value="FN3_sf"/>
</dbReference>
<feature type="domain" description="Ig-like" evidence="13">
    <location>
        <begin position="2892"/>
        <end position="2983"/>
    </location>
</feature>
<feature type="domain" description="Ig-like" evidence="13">
    <location>
        <begin position="4578"/>
        <end position="4677"/>
    </location>
</feature>
<feature type="domain" description="Ig-like" evidence="13">
    <location>
        <begin position="3588"/>
        <end position="3675"/>
    </location>
</feature>
<dbReference type="GO" id="GO:0040017">
    <property type="term" value="P:positive regulation of locomotion"/>
    <property type="evidence" value="ECO:0007669"/>
    <property type="project" value="UniProtKB-ARBA"/>
</dbReference>
<dbReference type="PROSITE" id="PS50835">
    <property type="entry name" value="IG_LIKE"/>
    <property type="match status" value="47"/>
</dbReference>
<dbReference type="GO" id="GO:0005085">
    <property type="term" value="F:guanyl-nucleotide exchange factor activity"/>
    <property type="evidence" value="ECO:0007669"/>
    <property type="project" value="InterPro"/>
</dbReference>
<dbReference type="FunFam" id="2.60.40.10:FF:000107">
    <property type="entry name" value="Myosin, light chain kinase a"/>
    <property type="match status" value="4"/>
</dbReference>
<feature type="region of interest" description="Disordered" evidence="10">
    <location>
        <begin position="4081"/>
        <end position="4111"/>
    </location>
</feature>
<dbReference type="InterPro" id="IPR036179">
    <property type="entry name" value="Ig-like_dom_sf"/>
</dbReference>
<dbReference type="PROSITE" id="PS50010">
    <property type="entry name" value="DH_2"/>
    <property type="match status" value="1"/>
</dbReference>
<feature type="domain" description="Ig-like" evidence="13">
    <location>
        <begin position="6042"/>
        <end position="6132"/>
    </location>
</feature>
<feature type="domain" description="Ig-like" evidence="13">
    <location>
        <begin position="3372"/>
        <end position="3461"/>
    </location>
</feature>
<feature type="domain" description="Ig-like" evidence="13">
    <location>
        <begin position="2596"/>
        <end position="2685"/>
    </location>
</feature>
<dbReference type="GO" id="GO:0060298">
    <property type="term" value="P:positive regulation of sarcomere organization"/>
    <property type="evidence" value="ECO:0007669"/>
    <property type="project" value="UniProtKB-ARBA"/>
</dbReference>
<feature type="domain" description="Ig-like" evidence="13">
    <location>
        <begin position="3696"/>
        <end position="3781"/>
    </location>
</feature>
<evidence type="ECO:0000256" key="2">
    <source>
        <dbReference type="ARBA" id="ARBA00006692"/>
    </source>
</evidence>
<feature type="non-terminal residue" evidence="15">
    <location>
        <position position="6189"/>
    </location>
</feature>
<feature type="domain" description="Ig-like" evidence="13">
    <location>
        <begin position="4003"/>
        <end position="4088"/>
    </location>
</feature>
<comment type="subcellular location">
    <subcellularLocation>
        <location evidence="1">Cytoplasm</location>
        <location evidence="1">Myofibril</location>
        <location evidence="1">Sarcomere</location>
        <location evidence="1">A band</location>
    </subcellularLocation>
</comment>
<evidence type="ECO:0000256" key="6">
    <source>
        <dbReference type="ARBA" id="ARBA00023157"/>
    </source>
</evidence>
<feature type="domain" description="Ig-like" evidence="13">
    <location>
        <begin position="3464"/>
        <end position="3560"/>
    </location>
</feature>
<feature type="domain" description="Ig-like" evidence="13">
    <location>
        <begin position="4763"/>
        <end position="4839"/>
    </location>
</feature>
<dbReference type="InterPro" id="IPR035899">
    <property type="entry name" value="DBL_dom_sf"/>
</dbReference>
<feature type="domain" description="Ig-like" evidence="13">
    <location>
        <begin position="3025"/>
        <end position="3092"/>
    </location>
</feature>
<dbReference type="FunFam" id="2.60.40.10:FF:000032">
    <property type="entry name" value="palladin isoform X1"/>
    <property type="match status" value="7"/>
</dbReference>
<evidence type="ECO:0008006" key="17">
    <source>
        <dbReference type="Google" id="ProtNLM"/>
    </source>
</evidence>
<feature type="compositionally biased region" description="Low complexity" evidence="10">
    <location>
        <begin position="21"/>
        <end position="32"/>
    </location>
</feature>
<dbReference type="InterPro" id="IPR013098">
    <property type="entry name" value="Ig_I-set"/>
</dbReference>
<feature type="compositionally biased region" description="Basic and acidic residues" evidence="10">
    <location>
        <begin position="2590"/>
        <end position="2610"/>
    </location>
</feature>
<feature type="domain" description="Ig-like" evidence="13">
    <location>
        <begin position="2791"/>
        <end position="2879"/>
    </location>
</feature>
<protein>
    <recommendedName>
        <fullName evidence="17">Unc-89</fullName>
    </recommendedName>
</protein>
<dbReference type="InterPro" id="IPR003599">
    <property type="entry name" value="Ig_sub"/>
</dbReference>
<dbReference type="GO" id="GO:0019899">
    <property type="term" value="F:enzyme binding"/>
    <property type="evidence" value="ECO:0007669"/>
    <property type="project" value="UniProtKB-ARBA"/>
</dbReference>
<dbReference type="InterPro" id="IPR013106">
    <property type="entry name" value="Ig_V-set"/>
</dbReference>
<proteinExistence type="inferred from homology"/>
<evidence type="ECO:0000256" key="1">
    <source>
        <dbReference type="ARBA" id="ARBA00004161"/>
    </source>
</evidence>
<dbReference type="InterPro" id="IPR001452">
    <property type="entry name" value="SH3_domain"/>
</dbReference>
<feature type="domain" description="Ig-like" evidence="13">
    <location>
        <begin position="5173"/>
        <end position="5264"/>
    </location>
</feature>
<feature type="domain" description="Ig-like" evidence="13">
    <location>
        <begin position="4297"/>
        <end position="4387"/>
    </location>
</feature>
<dbReference type="Gene3D" id="2.30.29.30">
    <property type="entry name" value="Pleckstrin-homology domain (PH domain)/Phosphotyrosine-binding domain (PTB)"/>
    <property type="match status" value="1"/>
</dbReference>
<feature type="domain" description="Fibronectin type-III" evidence="14">
    <location>
        <begin position="5756"/>
        <end position="5853"/>
    </location>
</feature>
<dbReference type="GO" id="GO:0031672">
    <property type="term" value="C:A band"/>
    <property type="evidence" value="ECO:0007669"/>
    <property type="project" value="UniProtKB-SubCell"/>
</dbReference>
<dbReference type="InterPro" id="IPR011993">
    <property type="entry name" value="PH-like_dom_sf"/>
</dbReference>
<feature type="domain" description="Ig-like" evidence="13">
    <location>
        <begin position="4686"/>
        <end position="4760"/>
    </location>
</feature>
<feature type="domain" description="Ig-like" evidence="13">
    <location>
        <begin position="544"/>
        <end position="609"/>
    </location>
</feature>
<feature type="domain" description="Ig-like" evidence="13">
    <location>
        <begin position="5944"/>
        <end position="6037"/>
    </location>
</feature>
<evidence type="ECO:0000256" key="3">
    <source>
        <dbReference type="ARBA" id="ARBA00022443"/>
    </source>
</evidence>
<feature type="domain" description="Ig-like" evidence="13">
    <location>
        <begin position="4856"/>
        <end position="4945"/>
    </location>
</feature>
<evidence type="ECO:0000256" key="9">
    <source>
        <dbReference type="PROSITE-ProRule" id="PRU00192"/>
    </source>
</evidence>
<feature type="domain" description="Ig-like" evidence="13">
    <location>
        <begin position="1674"/>
        <end position="1762"/>
    </location>
</feature>
<feature type="domain" description="Ig-like" evidence="13">
    <location>
        <begin position="1563"/>
        <end position="1654"/>
    </location>
</feature>
<feature type="region of interest" description="Disordered" evidence="10">
    <location>
        <begin position="3879"/>
        <end position="3898"/>
    </location>
</feature>
<feature type="domain" description="Ig-like" evidence="13">
    <location>
        <begin position="2499"/>
        <end position="2588"/>
    </location>
</feature>
<feature type="domain" description="Ig-like" evidence="13">
    <location>
        <begin position="3107"/>
        <end position="3195"/>
    </location>
</feature>
<keyword evidence="16" id="KW-1185">Reference proteome</keyword>
<organism evidence="15 16">
    <name type="scientific">Pristionchus fissidentatus</name>
    <dbReference type="NCBI Taxonomy" id="1538716"/>
    <lineage>
        <taxon>Eukaryota</taxon>
        <taxon>Metazoa</taxon>
        <taxon>Ecdysozoa</taxon>
        <taxon>Nematoda</taxon>
        <taxon>Chromadorea</taxon>
        <taxon>Rhabditida</taxon>
        <taxon>Rhabditina</taxon>
        <taxon>Diplogasteromorpha</taxon>
        <taxon>Diplogasteroidea</taxon>
        <taxon>Neodiplogasteridae</taxon>
        <taxon>Pristionchus</taxon>
    </lineage>
</organism>
<feature type="domain" description="Ig-like" evidence="13">
    <location>
        <begin position="1411"/>
        <end position="1501"/>
    </location>
</feature>
<feature type="domain" description="Ig-like" evidence="13">
    <location>
        <begin position="5400"/>
        <end position="5492"/>
    </location>
</feature>
<dbReference type="InterPro" id="IPR000219">
    <property type="entry name" value="DH_dom"/>
</dbReference>
<feature type="region of interest" description="Disordered" evidence="10">
    <location>
        <begin position="5837"/>
        <end position="5861"/>
    </location>
</feature>
<dbReference type="SMART" id="SM00409">
    <property type="entry name" value="IG"/>
    <property type="match status" value="50"/>
</dbReference>
<dbReference type="InterPro" id="IPR055251">
    <property type="entry name" value="SOS1_NGEF_PH"/>
</dbReference>
<dbReference type="Proteomes" id="UP001432322">
    <property type="component" value="Unassembled WGS sequence"/>
</dbReference>